<dbReference type="GO" id="GO:0016779">
    <property type="term" value="F:nucleotidyltransferase activity"/>
    <property type="evidence" value="ECO:0007669"/>
    <property type="project" value="UniProtKB-KW"/>
</dbReference>
<dbReference type="CDD" id="cd02883">
    <property type="entry name" value="NUDIX_Hydrolase"/>
    <property type="match status" value="1"/>
</dbReference>
<dbReference type="PATRIC" id="fig|1461584.3.peg.2133"/>
<dbReference type="PROSITE" id="PS51462">
    <property type="entry name" value="NUDIX"/>
    <property type="match status" value="1"/>
</dbReference>
<dbReference type="PANTHER" id="PTHR43046:SF16">
    <property type="entry name" value="ADP-RIBOSE PYROPHOSPHATASE YJHB-RELATED"/>
    <property type="match status" value="1"/>
</dbReference>
<dbReference type="InterPro" id="IPR020084">
    <property type="entry name" value="NUDIX_hydrolase_CS"/>
</dbReference>
<sequence>MSGDFDVRVGAYAVIVRDGRILLAHWNQGGHSGWTLPGGGLELLEDAPTAAVREVFEETGYHVRLDGLLGVDSHFIPPERRMHGTRTLHGLRVLYRAEIVGGSLTTEVDGTTDGAAWFDLADVPALDTVSLVDVGLRLHAAGPVDR</sequence>
<dbReference type="PANTHER" id="PTHR43046">
    <property type="entry name" value="GDP-MANNOSE MANNOSYL HYDROLASE"/>
    <property type="match status" value="1"/>
</dbReference>
<proteinExistence type="predicted"/>
<accession>A0A078MRB4</accession>
<dbReference type="SUPFAM" id="SSF55811">
    <property type="entry name" value="Nudix"/>
    <property type="match status" value="1"/>
</dbReference>
<protein>
    <submittedName>
        <fullName evidence="4">Bifunctional nicotinamide mononucleotide adenylyltransferase/ADP-ribose pyrophosphatase</fullName>
    </submittedName>
</protein>
<dbReference type="Pfam" id="PF00293">
    <property type="entry name" value="NUDIX"/>
    <property type="match status" value="1"/>
</dbReference>
<dbReference type="Gene3D" id="3.90.79.10">
    <property type="entry name" value="Nucleoside Triphosphate Pyrophosphohydrolase"/>
    <property type="match status" value="1"/>
</dbReference>
<dbReference type="InterPro" id="IPR000086">
    <property type="entry name" value="NUDIX_hydrolase_dom"/>
</dbReference>
<comment type="cofactor">
    <cofactor evidence="1">
        <name>Mg(2+)</name>
        <dbReference type="ChEBI" id="CHEBI:18420"/>
    </cofactor>
</comment>
<dbReference type="EMBL" id="LN483071">
    <property type="protein sequence ID" value="CEA08800.1"/>
    <property type="molecule type" value="Genomic_DNA"/>
</dbReference>
<reference evidence="4" key="1">
    <citation type="submission" date="2014-07" db="EMBL/GenBank/DDBJ databases">
        <authorList>
            <person name="Urmite Genomes Urmite Genomes"/>
        </authorList>
    </citation>
    <scope>NUCLEOTIDE SEQUENCE</scope>
    <source>
        <strain evidence="4">11W110_air</strain>
    </source>
</reference>
<dbReference type="AlphaFoldDB" id="A0A078MRB4"/>
<dbReference type="PROSITE" id="PS00893">
    <property type="entry name" value="NUDIX_BOX"/>
    <property type="match status" value="1"/>
</dbReference>
<evidence type="ECO:0000256" key="1">
    <source>
        <dbReference type="ARBA" id="ARBA00001946"/>
    </source>
</evidence>
<name>A0A078MRB4_9MICC</name>
<gene>
    <name evidence="4" type="ORF">BN1051_02158</name>
</gene>
<dbReference type="GO" id="GO:0016787">
    <property type="term" value="F:hydrolase activity"/>
    <property type="evidence" value="ECO:0007669"/>
    <property type="project" value="UniProtKB-KW"/>
</dbReference>
<evidence type="ECO:0000313" key="4">
    <source>
        <dbReference type="EMBL" id="CEA08800.1"/>
    </source>
</evidence>
<feature type="domain" description="Nudix hydrolase" evidence="3">
    <location>
        <begin position="6"/>
        <end position="140"/>
    </location>
</feature>
<evidence type="ECO:0000256" key="2">
    <source>
        <dbReference type="ARBA" id="ARBA00022801"/>
    </source>
</evidence>
<dbReference type="InterPro" id="IPR015797">
    <property type="entry name" value="NUDIX_hydrolase-like_dom_sf"/>
</dbReference>
<keyword evidence="4" id="KW-0548">Nucleotidyltransferase</keyword>
<keyword evidence="4" id="KW-0808">Transferase</keyword>
<keyword evidence="2" id="KW-0378">Hydrolase</keyword>
<organism evidence="4">
    <name type="scientific">Arthrobacter saudimassiliensis</name>
    <dbReference type="NCBI Taxonomy" id="1461584"/>
    <lineage>
        <taxon>Bacteria</taxon>
        <taxon>Bacillati</taxon>
        <taxon>Actinomycetota</taxon>
        <taxon>Actinomycetes</taxon>
        <taxon>Micrococcales</taxon>
        <taxon>Micrococcaceae</taxon>
        <taxon>Arthrobacter</taxon>
    </lineage>
</organism>
<evidence type="ECO:0000259" key="3">
    <source>
        <dbReference type="PROSITE" id="PS51462"/>
    </source>
</evidence>